<dbReference type="Gene3D" id="3.40.50.1110">
    <property type="entry name" value="SGNH hydrolase"/>
    <property type="match status" value="1"/>
</dbReference>
<evidence type="ECO:0008006" key="11">
    <source>
        <dbReference type="Google" id="ProtNLM"/>
    </source>
</evidence>
<dbReference type="Pfam" id="PF00657">
    <property type="entry name" value="Lipase_GDSL"/>
    <property type="match status" value="1"/>
</dbReference>
<keyword evidence="7" id="KW-0443">Lipid metabolism</keyword>
<dbReference type="AlphaFoldDB" id="A0AAV6XRP1"/>
<evidence type="ECO:0000313" key="9">
    <source>
        <dbReference type="EMBL" id="KAG8383337.1"/>
    </source>
</evidence>
<dbReference type="GO" id="GO:0016788">
    <property type="term" value="F:hydrolase activity, acting on ester bonds"/>
    <property type="evidence" value="ECO:0007669"/>
    <property type="project" value="InterPro"/>
</dbReference>
<accession>A0AAV6XRP1</accession>
<feature type="signal peptide" evidence="8">
    <location>
        <begin position="1"/>
        <end position="23"/>
    </location>
</feature>
<sequence>MEARCSFLLLIVIAFSSIIEVIAKSQYTTMYVFGDSLSDPGNNEKVSANYWPYGIDFDKGPTGRFCNGKLLVDFLGELLGFPVIPSYADTIANGSDVLSGVNYASSGSGILEDSGYALGRVIPFGKQIDNLKNTMNQLENQMQTEELNNYLAKALVFVAIGSNDYINNYMIPVLYKSSLIYDPQQYADLLVQLYKGHILELHTLGLRKFYLTEIPPVGCIPIELTIHVATPSGECDSSSNNLVQMFNIRLKSLVYNLNSENLGSIFTLGASYKILNDLRDNADSYGFKVKDKTCCRIGNTIGKLICLPKEVPCFNRDEYLFWDFAHPTQAANRILARVVYNGTSSGFPVNIQEMAEM</sequence>
<dbReference type="PANTHER" id="PTHR45650:SF32">
    <property type="entry name" value="GDSL-LIKE LIPASE_ACYLHYDROLASE"/>
    <property type="match status" value="1"/>
</dbReference>
<organism evidence="9 10">
    <name type="scientific">Buddleja alternifolia</name>
    <dbReference type="NCBI Taxonomy" id="168488"/>
    <lineage>
        <taxon>Eukaryota</taxon>
        <taxon>Viridiplantae</taxon>
        <taxon>Streptophyta</taxon>
        <taxon>Embryophyta</taxon>
        <taxon>Tracheophyta</taxon>
        <taxon>Spermatophyta</taxon>
        <taxon>Magnoliopsida</taxon>
        <taxon>eudicotyledons</taxon>
        <taxon>Gunneridae</taxon>
        <taxon>Pentapetalae</taxon>
        <taxon>asterids</taxon>
        <taxon>lamiids</taxon>
        <taxon>Lamiales</taxon>
        <taxon>Scrophulariaceae</taxon>
        <taxon>Buddlejeae</taxon>
        <taxon>Buddleja</taxon>
    </lineage>
</organism>
<dbReference type="InterPro" id="IPR051238">
    <property type="entry name" value="GDSL_esterase/lipase"/>
</dbReference>
<keyword evidence="4 8" id="KW-0732">Signal</keyword>
<keyword evidence="3" id="KW-0964">Secreted</keyword>
<name>A0AAV6XRP1_9LAMI</name>
<dbReference type="EMBL" id="WHWC01000004">
    <property type="protein sequence ID" value="KAG8383337.1"/>
    <property type="molecule type" value="Genomic_DNA"/>
</dbReference>
<dbReference type="PANTHER" id="PTHR45650">
    <property type="entry name" value="GDSL-LIKE LIPASE/ACYLHYDROLASE-RELATED"/>
    <property type="match status" value="1"/>
</dbReference>
<dbReference type="InterPro" id="IPR035669">
    <property type="entry name" value="SGNH_plant_lipase-like"/>
</dbReference>
<dbReference type="Proteomes" id="UP000826271">
    <property type="component" value="Unassembled WGS sequence"/>
</dbReference>
<evidence type="ECO:0000256" key="2">
    <source>
        <dbReference type="ARBA" id="ARBA00008668"/>
    </source>
</evidence>
<protein>
    <recommendedName>
        <fullName evidence="11">GDSL esterase/lipase</fullName>
    </recommendedName>
</protein>
<evidence type="ECO:0000256" key="6">
    <source>
        <dbReference type="ARBA" id="ARBA00022963"/>
    </source>
</evidence>
<keyword evidence="5" id="KW-0378">Hydrolase</keyword>
<reference evidence="9" key="1">
    <citation type="submission" date="2019-10" db="EMBL/GenBank/DDBJ databases">
        <authorList>
            <person name="Zhang R."/>
            <person name="Pan Y."/>
            <person name="Wang J."/>
            <person name="Ma R."/>
            <person name="Yu S."/>
        </authorList>
    </citation>
    <scope>NUCLEOTIDE SEQUENCE</scope>
    <source>
        <strain evidence="9">LA-IB0</strain>
        <tissue evidence="9">Leaf</tissue>
    </source>
</reference>
<evidence type="ECO:0000256" key="7">
    <source>
        <dbReference type="ARBA" id="ARBA00023098"/>
    </source>
</evidence>
<dbReference type="GO" id="GO:0016042">
    <property type="term" value="P:lipid catabolic process"/>
    <property type="evidence" value="ECO:0007669"/>
    <property type="project" value="UniProtKB-KW"/>
</dbReference>
<dbReference type="InterPro" id="IPR036514">
    <property type="entry name" value="SGNH_hydro_sf"/>
</dbReference>
<evidence type="ECO:0000256" key="1">
    <source>
        <dbReference type="ARBA" id="ARBA00004613"/>
    </source>
</evidence>
<dbReference type="SUPFAM" id="SSF52266">
    <property type="entry name" value="SGNH hydrolase"/>
    <property type="match status" value="1"/>
</dbReference>
<evidence type="ECO:0000256" key="5">
    <source>
        <dbReference type="ARBA" id="ARBA00022801"/>
    </source>
</evidence>
<dbReference type="InterPro" id="IPR001087">
    <property type="entry name" value="GDSL"/>
</dbReference>
<gene>
    <name evidence="9" type="ORF">BUALT_Bualt04G0002000</name>
</gene>
<comment type="caution">
    <text evidence="9">The sequence shown here is derived from an EMBL/GenBank/DDBJ whole genome shotgun (WGS) entry which is preliminary data.</text>
</comment>
<comment type="subcellular location">
    <subcellularLocation>
        <location evidence="1">Secreted</location>
    </subcellularLocation>
</comment>
<keyword evidence="10" id="KW-1185">Reference proteome</keyword>
<proteinExistence type="inferred from homology"/>
<evidence type="ECO:0000256" key="3">
    <source>
        <dbReference type="ARBA" id="ARBA00022525"/>
    </source>
</evidence>
<evidence type="ECO:0000256" key="8">
    <source>
        <dbReference type="SAM" id="SignalP"/>
    </source>
</evidence>
<evidence type="ECO:0000313" key="10">
    <source>
        <dbReference type="Proteomes" id="UP000826271"/>
    </source>
</evidence>
<feature type="chain" id="PRO_5043764765" description="GDSL esterase/lipase" evidence="8">
    <location>
        <begin position="24"/>
        <end position="357"/>
    </location>
</feature>
<dbReference type="GO" id="GO:0005576">
    <property type="term" value="C:extracellular region"/>
    <property type="evidence" value="ECO:0007669"/>
    <property type="project" value="UniProtKB-SubCell"/>
</dbReference>
<keyword evidence="6" id="KW-0442">Lipid degradation</keyword>
<evidence type="ECO:0000256" key="4">
    <source>
        <dbReference type="ARBA" id="ARBA00022729"/>
    </source>
</evidence>
<dbReference type="CDD" id="cd01837">
    <property type="entry name" value="SGNH_plant_lipase_like"/>
    <property type="match status" value="1"/>
</dbReference>
<comment type="similarity">
    <text evidence="2">Belongs to the 'GDSL' lipolytic enzyme family.</text>
</comment>